<feature type="domain" description="Condensation" evidence="2">
    <location>
        <begin position="337"/>
        <end position="528"/>
    </location>
</feature>
<dbReference type="SUPFAM" id="SSF52777">
    <property type="entry name" value="CoA-dependent acyltransferases"/>
    <property type="match status" value="2"/>
</dbReference>
<dbReference type="Pfam" id="PF00668">
    <property type="entry name" value="Condensation"/>
    <property type="match status" value="2"/>
</dbReference>
<evidence type="ECO:0000313" key="3">
    <source>
        <dbReference type="EMBL" id="OQP58857.1"/>
    </source>
</evidence>
<dbReference type="GO" id="GO:0044550">
    <property type="term" value="P:secondary metabolite biosynthetic process"/>
    <property type="evidence" value="ECO:0007669"/>
    <property type="project" value="TreeGrafter"/>
</dbReference>
<organism evidence="3 4">
    <name type="scientific">Niastella populi</name>
    <dbReference type="NCBI Taxonomy" id="550983"/>
    <lineage>
        <taxon>Bacteria</taxon>
        <taxon>Pseudomonadati</taxon>
        <taxon>Bacteroidota</taxon>
        <taxon>Chitinophagia</taxon>
        <taxon>Chitinophagales</taxon>
        <taxon>Chitinophagaceae</taxon>
        <taxon>Niastella</taxon>
    </lineage>
</organism>
<evidence type="ECO:0000313" key="4">
    <source>
        <dbReference type="Proteomes" id="UP000192276"/>
    </source>
</evidence>
<proteinExistence type="predicted"/>
<keyword evidence="1" id="KW-0472">Membrane</keyword>
<dbReference type="GO" id="GO:0005829">
    <property type="term" value="C:cytosol"/>
    <property type="evidence" value="ECO:0007669"/>
    <property type="project" value="TreeGrafter"/>
</dbReference>
<dbReference type="PANTHER" id="PTHR45527">
    <property type="entry name" value="NONRIBOSOMAL PEPTIDE SYNTHETASE"/>
    <property type="match status" value="1"/>
</dbReference>
<feature type="transmembrane region" description="Helical" evidence="1">
    <location>
        <begin position="351"/>
        <end position="372"/>
    </location>
</feature>
<keyword evidence="1" id="KW-1133">Transmembrane helix</keyword>
<dbReference type="GO" id="GO:0003824">
    <property type="term" value="F:catalytic activity"/>
    <property type="evidence" value="ECO:0007669"/>
    <property type="project" value="InterPro"/>
</dbReference>
<reference evidence="4" key="1">
    <citation type="submission" date="2016-04" db="EMBL/GenBank/DDBJ databases">
        <authorList>
            <person name="Chen L."/>
            <person name="Zhuang W."/>
            <person name="Wang G."/>
        </authorList>
    </citation>
    <scope>NUCLEOTIDE SEQUENCE [LARGE SCALE GENOMIC DNA]</scope>
    <source>
        <strain evidence="4">208</strain>
    </source>
</reference>
<keyword evidence="4" id="KW-1185">Reference proteome</keyword>
<name>A0A1V9FKN8_9BACT</name>
<dbReference type="EMBL" id="LWBP01000186">
    <property type="protein sequence ID" value="OQP58857.1"/>
    <property type="molecule type" value="Genomic_DNA"/>
</dbReference>
<dbReference type="PANTHER" id="PTHR45527:SF14">
    <property type="entry name" value="PLIPASTATIN SYNTHASE SUBUNIT B"/>
    <property type="match status" value="1"/>
</dbReference>
<gene>
    <name evidence="3" type="ORF">A4R26_21995</name>
</gene>
<protein>
    <recommendedName>
        <fullName evidence="2">Condensation domain-containing protein</fullName>
    </recommendedName>
</protein>
<comment type="caution">
    <text evidence="3">The sequence shown here is derived from an EMBL/GenBank/DDBJ whole genome shotgun (WGS) entry which is preliminary data.</text>
</comment>
<dbReference type="InterPro" id="IPR001242">
    <property type="entry name" value="Condensation_dom"/>
</dbReference>
<feature type="domain" description="Condensation" evidence="2">
    <location>
        <begin position="86"/>
        <end position="271"/>
    </location>
</feature>
<dbReference type="GO" id="GO:0031177">
    <property type="term" value="F:phosphopantetheine binding"/>
    <property type="evidence" value="ECO:0007669"/>
    <property type="project" value="TreeGrafter"/>
</dbReference>
<evidence type="ECO:0000256" key="1">
    <source>
        <dbReference type="SAM" id="Phobius"/>
    </source>
</evidence>
<dbReference type="RefSeq" id="WP_081164748.1">
    <property type="nucleotide sequence ID" value="NZ_LWBP01000186.1"/>
</dbReference>
<dbReference type="InterPro" id="IPR023213">
    <property type="entry name" value="CAT-like_dom_sf"/>
</dbReference>
<dbReference type="Gene3D" id="3.30.559.30">
    <property type="entry name" value="Nonribosomal peptide synthetase, condensation domain"/>
    <property type="match status" value="1"/>
</dbReference>
<dbReference type="OrthoDB" id="9778690at2"/>
<dbReference type="Gene3D" id="3.30.559.10">
    <property type="entry name" value="Chloramphenicol acetyltransferase-like domain"/>
    <property type="match status" value="1"/>
</dbReference>
<keyword evidence="1" id="KW-0812">Transmembrane</keyword>
<sequence length="540" mass="62664">MTHFKAVKVISLLREAREKNILISREDNDLKIRCKKELMSQGFLETLKRYKNDILSYLILSEKWKNAKSPLLKIIASPVQPIEKQSHYDTMHQQEKEYLRFLITGKNTSNAQFTVYFKNLKKGVLEDALSSIFQRHESLRTTFINIYGDVRQVVHEYKRSKDEISYIDLSAMEEKEIIEIATKELNAYSFDLERGPLVSVKVIQLPQDISVLVFTMNHVISDGESIEILKREIDMLYSAYLEKGKNPLPPLKLQYKDYSNWINMITNSEEGKICWDLYKQMISESLSKEREDDKRSYRSGLEREMRAISKENSSNVCIDAAYGKVVTLTPEAGAMYTIFVDERCCNKLKGLSVVCNVSLFTILISAFASVFYRKNRKSVRLSIPFSTRVVEEFQCIIGWLTQDLIICIDIEEDMSVMEFIEVINNIIWESSDFRFYPHERIMKDLDVPLNLLAPGYINFLKKPNYVIGDFHSFHSTHGKGIFDIKCIASECKNGIVIEMQYNINKYCRNEIEQIGHKLLSILEKITIDHGLSLKSILTEK</sequence>
<dbReference type="GO" id="GO:0043041">
    <property type="term" value="P:amino acid activation for nonribosomal peptide biosynthetic process"/>
    <property type="evidence" value="ECO:0007669"/>
    <property type="project" value="TreeGrafter"/>
</dbReference>
<evidence type="ECO:0000259" key="2">
    <source>
        <dbReference type="Pfam" id="PF00668"/>
    </source>
</evidence>
<dbReference type="STRING" id="550983.A4R26_21995"/>
<accession>A0A1V9FKN8</accession>
<dbReference type="AlphaFoldDB" id="A0A1V9FKN8"/>
<dbReference type="Proteomes" id="UP000192276">
    <property type="component" value="Unassembled WGS sequence"/>
</dbReference>